<dbReference type="Proteomes" id="UP000759537">
    <property type="component" value="Unassembled WGS sequence"/>
</dbReference>
<evidence type="ECO:0000256" key="6">
    <source>
        <dbReference type="SAM" id="Phobius"/>
    </source>
</evidence>
<dbReference type="PANTHER" id="PTHR11040">
    <property type="entry name" value="ZINC/IRON TRANSPORTER"/>
    <property type="match status" value="1"/>
</dbReference>
<feature type="transmembrane region" description="Helical" evidence="6">
    <location>
        <begin position="52"/>
        <end position="74"/>
    </location>
</feature>
<sequence>MSPVNCNSSGGATTLMDLRFAPVFTIWITGMFSAAFPILAHRSRVIRIPRTIFEFSKYFGSGVIISTAFIHLLVPAISKLTSPCLGAAWKSHHYPITLALLALFTICIIGVLAFNVGTAKLIRLGIHYDPHGYRMGAFVTHGPEAESAPAPISDKSSEPETTGKGNGFDFEAGRTTSHIDGSKQALESDENAMAQLMGVGGLEFGIVLHSVLIGLTLAVNSRFEELFFAIIFCQMFDGLALGSRLAYLPLPHKYRYAPFLGAFLYGVVTPIGIAVGLGIRMMCNPGSMLASLVSGVLDLLCAGILMYTGFVELLAHEFLFSSEMRETSIWKLLYALTCMMLGYGVVAIQGKWA</sequence>
<keyword evidence="3 6" id="KW-1133">Transmembrane helix</keyword>
<organism evidence="7 8">
    <name type="scientific">Russula ochroleuca</name>
    <dbReference type="NCBI Taxonomy" id="152965"/>
    <lineage>
        <taxon>Eukaryota</taxon>
        <taxon>Fungi</taxon>
        <taxon>Dikarya</taxon>
        <taxon>Basidiomycota</taxon>
        <taxon>Agaricomycotina</taxon>
        <taxon>Agaricomycetes</taxon>
        <taxon>Russulales</taxon>
        <taxon>Russulaceae</taxon>
        <taxon>Russula</taxon>
    </lineage>
</organism>
<feature type="transmembrane region" description="Helical" evidence="6">
    <location>
        <begin position="20"/>
        <end position="40"/>
    </location>
</feature>
<dbReference type="EMBL" id="WHVB01000015">
    <property type="protein sequence ID" value="KAF8476414.1"/>
    <property type="molecule type" value="Genomic_DNA"/>
</dbReference>
<feature type="transmembrane region" description="Helical" evidence="6">
    <location>
        <begin position="196"/>
        <end position="220"/>
    </location>
</feature>
<comment type="caution">
    <text evidence="7">The sequence shown here is derived from an EMBL/GenBank/DDBJ whole genome shotgun (WGS) entry which is preliminary data.</text>
</comment>
<dbReference type="AlphaFoldDB" id="A0A9P5MRT8"/>
<proteinExistence type="predicted"/>
<feature type="region of interest" description="Disordered" evidence="5">
    <location>
        <begin position="144"/>
        <end position="175"/>
    </location>
</feature>
<dbReference type="GO" id="GO:0005886">
    <property type="term" value="C:plasma membrane"/>
    <property type="evidence" value="ECO:0007669"/>
    <property type="project" value="TreeGrafter"/>
</dbReference>
<reference evidence="7" key="1">
    <citation type="submission" date="2019-10" db="EMBL/GenBank/DDBJ databases">
        <authorList>
            <consortium name="DOE Joint Genome Institute"/>
            <person name="Kuo A."/>
            <person name="Miyauchi S."/>
            <person name="Kiss E."/>
            <person name="Drula E."/>
            <person name="Kohler A."/>
            <person name="Sanchez-Garcia M."/>
            <person name="Andreopoulos B."/>
            <person name="Barry K.W."/>
            <person name="Bonito G."/>
            <person name="Buee M."/>
            <person name="Carver A."/>
            <person name="Chen C."/>
            <person name="Cichocki N."/>
            <person name="Clum A."/>
            <person name="Culley D."/>
            <person name="Crous P.W."/>
            <person name="Fauchery L."/>
            <person name="Girlanda M."/>
            <person name="Hayes R."/>
            <person name="Keri Z."/>
            <person name="LaButti K."/>
            <person name="Lipzen A."/>
            <person name="Lombard V."/>
            <person name="Magnuson J."/>
            <person name="Maillard F."/>
            <person name="Morin E."/>
            <person name="Murat C."/>
            <person name="Nolan M."/>
            <person name="Ohm R."/>
            <person name="Pangilinan J."/>
            <person name="Pereira M."/>
            <person name="Perotto S."/>
            <person name="Peter M."/>
            <person name="Riley R."/>
            <person name="Sitrit Y."/>
            <person name="Stielow B."/>
            <person name="Szollosi G."/>
            <person name="Zifcakova L."/>
            <person name="Stursova M."/>
            <person name="Spatafora J.W."/>
            <person name="Tedersoo L."/>
            <person name="Vaario L.-M."/>
            <person name="Yamada A."/>
            <person name="Yan M."/>
            <person name="Wang P."/>
            <person name="Xu J."/>
            <person name="Bruns T."/>
            <person name="Baldrian P."/>
            <person name="Vilgalys R."/>
            <person name="Henrissat B."/>
            <person name="Grigoriev I.V."/>
            <person name="Hibbett D."/>
            <person name="Nagy L.G."/>
            <person name="Martin F.M."/>
        </authorList>
    </citation>
    <scope>NUCLEOTIDE SEQUENCE</scope>
    <source>
        <strain evidence="7">Prilba</strain>
    </source>
</reference>
<accession>A0A9P5MRT8</accession>
<feature type="transmembrane region" description="Helical" evidence="6">
    <location>
        <begin position="259"/>
        <end position="282"/>
    </location>
</feature>
<evidence type="ECO:0000256" key="4">
    <source>
        <dbReference type="ARBA" id="ARBA00023136"/>
    </source>
</evidence>
<keyword evidence="8" id="KW-1185">Reference proteome</keyword>
<dbReference type="OrthoDB" id="448280at2759"/>
<evidence type="ECO:0000256" key="2">
    <source>
        <dbReference type="ARBA" id="ARBA00022692"/>
    </source>
</evidence>
<keyword evidence="2 6" id="KW-0812">Transmembrane</keyword>
<dbReference type="PANTHER" id="PTHR11040:SF32">
    <property type="entry name" value="ZINC-REGULATED TRANSPORTER 1"/>
    <property type="match status" value="1"/>
</dbReference>
<keyword evidence="4 6" id="KW-0472">Membrane</keyword>
<comment type="subcellular location">
    <subcellularLocation>
        <location evidence="1">Membrane</location>
        <topology evidence="1">Multi-pass membrane protein</topology>
    </subcellularLocation>
</comment>
<evidence type="ECO:0000256" key="5">
    <source>
        <dbReference type="SAM" id="MobiDB-lite"/>
    </source>
</evidence>
<name>A0A9P5MRT8_9AGAM</name>
<protein>
    <submittedName>
        <fullName evidence="7">ZIP-like iron-zinc transporter</fullName>
    </submittedName>
</protein>
<dbReference type="GO" id="GO:0005385">
    <property type="term" value="F:zinc ion transmembrane transporter activity"/>
    <property type="evidence" value="ECO:0007669"/>
    <property type="project" value="TreeGrafter"/>
</dbReference>
<evidence type="ECO:0000313" key="8">
    <source>
        <dbReference type="Proteomes" id="UP000759537"/>
    </source>
</evidence>
<evidence type="ECO:0000256" key="3">
    <source>
        <dbReference type="ARBA" id="ARBA00022989"/>
    </source>
</evidence>
<dbReference type="InterPro" id="IPR003689">
    <property type="entry name" value="ZIP"/>
</dbReference>
<evidence type="ECO:0000313" key="7">
    <source>
        <dbReference type="EMBL" id="KAF8476414.1"/>
    </source>
</evidence>
<dbReference type="Pfam" id="PF02535">
    <property type="entry name" value="Zip"/>
    <property type="match status" value="1"/>
</dbReference>
<feature type="transmembrane region" description="Helical" evidence="6">
    <location>
        <begin position="332"/>
        <end position="350"/>
    </location>
</feature>
<feature type="transmembrane region" description="Helical" evidence="6">
    <location>
        <begin position="288"/>
        <end position="311"/>
    </location>
</feature>
<evidence type="ECO:0000256" key="1">
    <source>
        <dbReference type="ARBA" id="ARBA00004141"/>
    </source>
</evidence>
<gene>
    <name evidence="7" type="ORF">DFH94DRAFT_795149</name>
</gene>
<reference evidence="7" key="2">
    <citation type="journal article" date="2020" name="Nat. Commun.">
        <title>Large-scale genome sequencing of mycorrhizal fungi provides insights into the early evolution of symbiotic traits.</title>
        <authorList>
            <person name="Miyauchi S."/>
            <person name="Kiss E."/>
            <person name="Kuo A."/>
            <person name="Drula E."/>
            <person name="Kohler A."/>
            <person name="Sanchez-Garcia M."/>
            <person name="Morin E."/>
            <person name="Andreopoulos B."/>
            <person name="Barry K.W."/>
            <person name="Bonito G."/>
            <person name="Buee M."/>
            <person name="Carver A."/>
            <person name="Chen C."/>
            <person name="Cichocki N."/>
            <person name="Clum A."/>
            <person name="Culley D."/>
            <person name="Crous P.W."/>
            <person name="Fauchery L."/>
            <person name="Girlanda M."/>
            <person name="Hayes R.D."/>
            <person name="Keri Z."/>
            <person name="LaButti K."/>
            <person name="Lipzen A."/>
            <person name="Lombard V."/>
            <person name="Magnuson J."/>
            <person name="Maillard F."/>
            <person name="Murat C."/>
            <person name="Nolan M."/>
            <person name="Ohm R.A."/>
            <person name="Pangilinan J."/>
            <person name="Pereira M.F."/>
            <person name="Perotto S."/>
            <person name="Peter M."/>
            <person name="Pfister S."/>
            <person name="Riley R."/>
            <person name="Sitrit Y."/>
            <person name="Stielow J.B."/>
            <person name="Szollosi G."/>
            <person name="Zifcakova L."/>
            <person name="Stursova M."/>
            <person name="Spatafora J.W."/>
            <person name="Tedersoo L."/>
            <person name="Vaario L.M."/>
            <person name="Yamada A."/>
            <person name="Yan M."/>
            <person name="Wang P."/>
            <person name="Xu J."/>
            <person name="Bruns T."/>
            <person name="Baldrian P."/>
            <person name="Vilgalys R."/>
            <person name="Dunand C."/>
            <person name="Henrissat B."/>
            <person name="Grigoriev I.V."/>
            <person name="Hibbett D."/>
            <person name="Nagy L.G."/>
            <person name="Martin F.M."/>
        </authorList>
    </citation>
    <scope>NUCLEOTIDE SEQUENCE</scope>
    <source>
        <strain evidence="7">Prilba</strain>
    </source>
</reference>
<feature type="transmembrane region" description="Helical" evidence="6">
    <location>
        <begin position="94"/>
        <end position="114"/>
    </location>
</feature>